<sequence>MLVEKIYHWIRRKFCKHRFRKHYDVADRKYICRCVRCGETKQYDRT</sequence>
<dbReference type="EMBL" id="BK016003">
    <property type="protein sequence ID" value="DAF89153.1"/>
    <property type="molecule type" value="Genomic_DNA"/>
</dbReference>
<reference evidence="1" key="1">
    <citation type="journal article" date="2021" name="Proc. Natl. Acad. Sci. U.S.A.">
        <title>A Catalog of Tens of Thousands of Viruses from Human Metagenomes Reveals Hidden Associations with Chronic Diseases.</title>
        <authorList>
            <person name="Tisza M.J."/>
            <person name="Buck C.B."/>
        </authorList>
    </citation>
    <scope>NUCLEOTIDE SEQUENCE</scope>
    <source>
        <strain evidence="1">CtC6C6</strain>
    </source>
</reference>
<accession>A0A8S5U3W0</accession>
<proteinExistence type="predicted"/>
<protein>
    <submittedName>
        <fullName evidence="1">Uncharacterized protein</fullName>
    </submittedName>
</protein>
<organism evidence="1">
    <name type="scientific">Siphoviridae sp. ctC6C6</name>
    <dbReference type="NCBI Taxonomy" id="2825376"/>
    <lineage>
        <taxon>Viruses</taxon>
        <taxon>Duplodnaviria</taxon>
        <taxon>Heunggongvirae</taxon>
        <taxon>Uroviricota</taxon>
        <taxon>Caudoviricetes</taxon>
    </lineage>
</organism>
<name>A0A8S5U3W0_9CAUD</name>
<evidence type="ECO:0000313" key="1">
    <source>
        <dbReference type="EMBL" id="DAF89153.1"/>
    </source>
</evidence>